<dbReference type="Gene3D" id="3.40.50.2300">
    <property type="match status" value="1"/>
</dbReference>
<dbReference type="EMBL" id="JAECZB010000004">
    <property type="protein sequence ID" value="MBH8551479.1"/>
    <property type="molecule type" value="Genomic_DNA"/>
</dbReference>
<keyword evidence="1" id="KW-0597">Phosphoprotein</keyword>
<dbReference type="SMART" id="SM00448">
    <property type="entry name" value="REC"/>
    <property type="match status" value="1"/>
</dbReference>
<dbReference type="PANTHER" id="PTHR44520:SF1">
    <property type="entry name" value="TWO-COMPONENT SYSTEM REGULATORY PROTEIN"/>
    <property type="match status" value="1"/>
</dbReference>
<dbReference type="AlphaFoldDB" id="A0A8J7HEM7"/>
<dbReference type="InterPro" id="IPR001789">
    <property type="entry name" value="Sig_transdc_resp-reg_receiver"/>
</dbReference>
<dbReference type="PROSITE" id="PS50110">
    <property type="entry name" value="RESPONSE_REGULATORY"/>
    <property type="match status" value="1"/>
</dbReference>
<evidence type="ECO:0000256" key="1">
    <source>
        <dbReference type="PROSITE-ProRule" id="PRU00169"/>
    </source>
</evidence>
<sequence>MQELKRILLIEDSANDVELVLTALSENHLANEVVVLRDGEEALDYLYRRRMFRLRMEGHPVVVLLDLKLPKIDGLEVLAQLKSDPKMRSIPIVVLTSSREEPDLVRCYELGVNAYVVKPVDYHDFVDAIKGVGLFWAVINQPPLGALSSAPKRLQESN</sequence>
<organism evidence="3 4">
    <name type="scientific">Atlanticothrix silvestris CENA357</name>
    <dbReference type="NCBI Taxonomy" id="1725252"/>
    <lineage>
        <taxon>Bacteria</taxon>
        <taxon>Bacillati</taxon>
        <taxon>Cyanobacteriota</taxon>
        <taxon>Cyanophyceae</taxon>
        <taxon>Nostocales</taxon>
        <taxon>Nodulariaceae</taxon>
        <taxon>Atlanticothrix</taxon>
        <taxon>Atlanticothrix silvestris</taxon>
    </lineage>
</organism>
<dbReference type="InterPro" id="IPR052893">
    <property type="entry name" value="TCS_response_regulator"/>
</dbReference>
<protein>
    <submittedName>
        <fullName evidence="3">Response regulator</fullName>
    </submittedName>
</protein>
<accession>A0A8J7HEM7</accession>
<proteinExistence type="predicted"/>
<dbReference type="Pfam" id="PF00072">
    <property type="entry name" value="Response_reg"/>
    <property type="match status" value="1"/>
</dbReference>
<name>A0A8J7HEM7_9CYAN</name>
<keyword evidence="4" id="KW-1185">Reference proteome</keyword>
<feature type="modified residue" description="4-aspartylphosphate" evidence="1">
    <location>
        <position position="66"/>
    </location>
</feature>
<evidence type="ECO:0000313" key="4">
    <source>
        <dbReference type="Proteomes" id="UP000599391"/>
    </source>
</evidence>
<dbReference type="Proteomes" id="UP000599391">
    <property type="component" value="Unassembled WGS sequence"/>
</dbReference>
<comment type="caution">
    <text evidence="3">The sequence shown here is derived from an EMBL/GenBank/DDBJ whole genome shotgun (WGS) entry which is preliminary data.</text>
</comment>
<dbReference type="InterPro" id="IPR011006">
    <property type="entry name" value="CheY-like_superfamily"/>
</dbReference>
<gene>
    <name evidence="3" type="ORF">I8751_03600</name>
</gene>
<dbReference type="PANTHER" id="PTHR44520">
    <property type="entry name" value="RESPONSE REGULATOR RCP1-RELATED"/>
    <property type="match status" value="1"/>
</dbReference>
<evidence type="ECO:0000259" key="2">
    <source>
        <dbReference type="PROSITE" id="PS50110"/>
    </source>
</evidence>
<dbReference type="RefSeq" id="WP_214437783.1">
    <property type="nucleotide sequence ID" value="NZ_JAECZB010000004.1"/>
</dbReference>
<reference evidence="3 4" key="1">
    <citation type="journal article" date="2021" name="Int. J. Syst. Evol. Microbiol.">
        <title>Amazonocrinis nigriterrae gen. nov., sp. nov., Atlanticothrix silvestris gen. nov., sp. nov. and Dendronalium phyllosphericum gen. nov., sp. nov., nostocacean cyanobacteria from Brazilian environments.</title>
        <authorList>
            <person name="Alvarenga D.O."/>
            <person name="Andreote A.P.D."/>
            <person name="Branco L.H.Z."/>
            <person name="Delbaje E."/>
            <person name="Cruz R.B."/>
            <person name="Varani A.M."/>
            <person name="Fiore M.F."/>
        </authorList>
    </citation>
    <scope>NUCLEOTIDE SEQUENCE [LARGE SCALE GENOMIC DNA]</scope>
    <source>
        <strain evidence="3 4">CENA357</strain>
    </source>
</reference>
<feature type="domain" description="Response regulatory" evidence="2">
    <location>
        <begin position="6"/>
        <end position="133"/>
    </location>
</feature>
<dbReference type="CDD" id="cd17557">
    <property type="entry name" value="REC_Rcp-like"/>
    <property type="match status" value="1"/>
</dbReference>
<dbReference type="GO" id="GO:0000160">
    <property type="term" value="P:phosphorelay signal transduction system"/>
    <property type="evidence" value="ECO:0007669"/>
    <property type="project" value="InterPro"/>
</dbReference>
<evidence type="ECO:0000313" key="3">
    <source>
        <dbReference type="EMBL" id="MBH8551479.1"/>
    </source>
</evidence>
<dbReference type="SUPFAM" id="SSF52172">
    <property type="entry name" value="CheY-like"/>
    <property type="match status" value="1"/>
</dbReference>